<reference evidence="1 2" key="1">
    <citation type="submission" date="2018-06" db="EMBL/GenBank/DDBJ databases">
        <authorList>
            <consortium name="Pathogen Informatics"/>
            <person name="Doyle S."/>
        </authorList>
    </citation>
    <scope>NUCLEOTIDE SEQUENCE [LARGE SCALE GENOMIC DNA]</scope>
    <source>
        <strain evidence="1 2">NCTC11661</strain>
    </source>
</reference>
<sequence length="341" mass="38374">MKKIFFAGVIALGVLTACNKDGDVLTILSEYNYEKEQEGYHFGDIIDLPKEIKDVAQSIEINFGDKQVKDLKITEENYKLGDNSITFIITTKDGKTLTQEATINVFASHPEKELGYEVVHTYEHDKTNFVQGFQLEGNTIYESVGQYGSSKLMKYALGTVSPIVEVPQSQDVFSEGATIVGDKIYQLTWQNKKGFIYDKATLKQESEFVYPNAMLEGWGLTYDGTHLLASDGTKNIYFLDPKNPSHLVKYISVAGNQRTFDQINELEYHNGFIYANIWQSPTILKINPKTGEVVATIDLSKIAVQHTTNSDDILNGIAFKGENMLITGKNWNKIYEISIKE</sequence>
<accession>A0A380ZWL5</accession>
<dbReference type="RefSeq" id="WP_002665305.1">
    <property type="nucleotide sequence ID" value="NZ_UFTJ01000005.1"/>
</dbReference>
<keyword evidence="1" id="KW-0808">Transferase</keyword>
<dbReference type="PANTHER" id="PTHR31270:SF1">
    <property type="entry name" value="GLUTAMINYL-PEPTIDE CYCLOTRANSFERASE"/>
    <property type="match status" value="1"/>
</dbReference>
<dbReference type="InterPro" id="IPR015943">
    <property type="entry name" value="WD40/YVTN_repeat-like_dom_sf"/>
</dbReference>
<dbReference type="PANTHER" id="PTHR31270">
    <property type="entry name" value="GLUTAMINYL-PEPTIDE CYCLOTRANSFERASE"/>
    <property type="match status" value="1"/>
</dbReference>
<dbReference type="SUPFAM" id="SSF50969">
    <property type="entry name" value="YVTN repeat-like/Quinoprotein amine dehydrogenase"/>
    <property type="match status" value="1"/>
</dbReference>
<protein>
    <submittedName>
        <fullName evidence="1">Glutamine cyclotransferase</fullName>
    </submittedName>
</protein>
<evidence type="ECO:0000313" key="1">
    <source>
        <dbReference type="EMBL" id="SUV53188.1"/>
    </source>
</evidence>
<dbReference type="InterPro" id="IPR007788">
    <property type="entry name" value="QCT"/>
</dbReference>
<name>A0A380ZWL5_9FLAO</name>
<gene>
    <name evidence="1" type="ORF">NCTC11661_02335</name>
</gene>
<evidence type="ECO:0000313" key="2">
    <source>
        <dbReference type="Proteomes" id="UP000255515"/>
    </source>
</evidence>
<dbReference type="EMBL" id="UFTJ01000005">
    <property type="protein sequence ID" value="SUV53188.1"/>
    <property type="molecule type" value="Genomic_DNA"/>
</dbReference>
<proteinExistence type="predicted"/>
<dbReference type="Gene3D" id="2.130.10.10">
    <property type="entry name" value="YVTN repeat-like/Quinoprotein amine dehydrogenase"/>
    <property type="match status" value="1"/>
</dbReference>
<dbReference type="Proteomes" id="UP000255515">
    <property type="component" value="Unassembled WGS sequence"/>
</dbReference>
<dbReference type="Pfam" id="PF05096">
    <property type="entry name" value="Glu_cyclase_2"/>
    <property type="match status" value="1"/>
</dbReference>
<dbReference type="AlphaFoldDB" id="A0A380ZWL5"/>
<dbReference type="PROSITE" id="PS51257">
    <property type="entry name" value="PROKAR_LIPOPROTEIN"/>
    <property type="match status" value="1"/>
</dbReference>
<organism evidence="1 2">
    <name type="scientific">Bergeyella zoohelcum</name>
    <dbReference type="NCBI Taxonomy" id="1015"/>
    <lineage>
        <taxon>Bacteria</taxon>
        <taxon>Pseudomonadati</taxon>
        <taxon>Bacteroidota</taxon>
        <taxon>Flavobacteriia</taxon>
        <taxon>Flavobacteriales</taxon>
        <taxon>Weeksellaceae</taxon>
        <taxon>Bergeyella</taxon>
    </lineage>
</organism>
<dbReference type="InterPro" id="IPR011044">
    <property type="entry name" value="Quino_amine_DH_bsu"/>
</dbReference>
<dbReference type="GO" id="GO:0016603">
    <property type="term" value="F:glutaminyl-peptide cyclotransferase activity"/>
    <property type="evidence" value="ECO:0007669"/>
    <property type="project" value="InterPro"/>
</dbReference>